<comment type="caution">
    <text evidence="1">The sequence shown here is derived from an EMBL/GenBank/DDBJ whole genome shotgun (WGS) entry which is preliminary data.</text>
</comment>
<reference evidence="1 2" key="1">
    <citation type="submission" date="2018-06" db="EMBL/GenBank/DDBJ databases">
        <title>Extensive metabolic versatility and redundancy in microbially diverse, dynamic hydrothermal sediments.</title>
        <authorList>
            <person name="Dombrowski N."/>
            <person name="Teske A."/>
            <person name="Baker B.J."/>
        </authorList>
    </citation>
    <scope>NUCLEOTIDE SEQUENCE [LARGE SCALE GENOMIC DNA]</scope>
    <source>
        <strain evidence="1">B79_G16</strain>
    </source>
</reference>
<protein>
    <recommendedName>
        <fullName evidence="3">Nucleotidyltransferase domain-containing protein</fullName>
    </recommendedName>
</protein>
<name>A0A420ZC59_UNCK3</name>
<gene>
    <name evidence="1" type="ORF">DRH29_03640</name>
</gene>
<evidence type="ECO:0000313" key="2">
    <source>
        <dbReference type="Proteomes" id="UP000281261"/>
    </source>
</evidence>
<dbReference type="InterPro" id="IPR043519">
    <property type="entry name" value="NT_sf"/>
</dbReference>
<accession>A0A420ZC59</accession>
<evidence type="ECO:0000313" key="1">
    <source>
        <dbReference type="EMBL" id="RLC36862.1"/>
    </source>
</evidence>
<dbReference type="AlphaFoldDB" id="A0A420ZC59"/>
<proteinExistence type="predicted"/>
<sequence>MEFWNDIAIEKSWKVLIGLRKEIDFILIGGWACYLLTHTIKSKDIDIIVDFEGLEKLRKKHPLKKTPFLKKYEALIEGISIEIYVPFYSVFAIPPEEIQKFSIQVEGFRIPEPEILLILKQQAELARKDSVKGQKDRVDIINLLMNSELI</sequence>
<dbReference type="Gene3D" id="3.30.460.40">
    <property type="match status" value="1"/>
</dbReference>
<organism evidence="1 2">
    <name type="scientific">candidate division Kazan bacterium</name>
    <dbReference type="NCBI Taxonomy" id="2202143"/>
    <lineage>
        <taxon>Bacteria</taxon>
        <taxon>Bacteria division Kazan-3B-28</taxon>
    </lineage>
</organism>
<evidence type="ECO:0008006" key="3">
    <source>
        <dbReference type="Google" id="ProtNLM"/>
    </source>
</evidence>
<dbReference type="SUPFAM" id="SSF81301">
    <property type="entry name" value="Nucleotidyltransferase"/>
    <property type="match status" value="1"/>
</dbReference>
<dbReference type="EMBL" id="QMNG01000024">
    <property type="protein sequence ID" value="RLC36862.1"/>
    <property type="molecule type" value="Genomic_DNA"/>
</dbReference>
<dbReference type="Proteomes" id="UP000281261">
    <property type="component" value="Unassembled WGS sequence"/>
</dbReference>